<name>A0A4Z2JBI4_9TELE</name>
<reference evidence="1 2" key="1">
    <citation type="submission" date="2019-03" db="EMBL/GenBank/DDBJ databases">
        <title>First draft genome of Liparis tanakae, snailfish: a comprehensive survey of snailfish specific genes.</title>
        <authorList>
            <person name="Kim W."/>
            <person name="Song I."/>
            <person name="Jeong J.-H."/>
            <person name="Kim D."/>
            <person name="Kim S."/>
            <person name="Ryu S."/>
            <person name="Song J.Y."/>
            <person name="Lee S.K."/>
        </authorList>
    </citation>
    <scope>NUCLEOTIDE SEQUENCE [LARGE SCALE GENOMIC DNA]</scope>
    <source>
        <tissue evidence="1">Muscle</tissue>
    </source>
</reference>
<dbReference type="EMBL" id="SRLO01000012">
    <property type="protein sequence ID" value="TNN87008.1"/>
    <property type="molecule type" value="Genomic_DNA"/>
</dbReference>
<dbReference type="AlphaFoldDB" id="A0A4Z2JBI4"/>
<comment type="caution">
    <text evidence="1">The sequence shown here is derived from an EMBL/GenBank/DDBJ whole genome shotgun (WGS) entry which is preliminary data.</text>
</comment>
<organism evidence="1 2">
    <name type="scientific">Liparis tanakae</name>
    <name type="common">Tanaka's snailfish</name>
    <dbReference type="NCBI Taxonomy" id="230148"/>
    <lineage>
        <taxon>Eukaryota</taxon>
        <taxon>Metazoa</taxon>
        <taxon>Chordata</taxon>
        <taxon>Craniata</taxon>
        <taxon>Vertebrata</taxon>
        <taxon>Euteleostomi</taxon>
        <taxon>Actinopterygii</taxon>
        <taxon>Neopterygii</taxon>
        <taxon>Teleostei</taxon>
        <taxon>Neoteleostei</taxon>
        <taxon>Acanthomorphata</taxon>
        <taxon>Eupercaria</taxon>
        <taxon>Perciformes</taxon>
        <taxon>Cottioidei</taxon>
        <taxon>Cottales</taxon>
        <taxon>Liparidae</taxon>
        <taxon>Liparis</taxon>
    </lineage>
</organism>
<evidence type="ECO:0000313" key="1">
    <source>
        <dbReference type="EMBL" id="TNN87008.1"/>
    </source>
</evidence>
<accession>A0A4Z2JBI4</accession>
<protein>
    <submittedName>
        <fullName evidence="1">Uncharacterized protein</fullName>
    </submittedName>
</protein>
<keyword evidence="2" id="KW-1185">Reference proteome</keyword>
<evidence type="ECO:0000313" key="2">
    <source>
        <dbReference type="Proteomes" id="UP000314294"/>
    </source>
</evidence>
<sequence length="77" mass="8772">MRFVRRFEKEEDCWKKLGATCLSTLRHAVQQDPACASWTSPGDCKVKAHYSLFYLLPPPHSPQGTMSCSEIATVIEW</sequence>
<gene>
    <name evidence="1" type="ORF">EYF80_002763</name>
</gene>
<proteinExistence type="predicted"/>
<dbReference type="Proteomes" id="UP000314294">
    <property type="component" value="Unassembled WGS sequence"/>
</dbReference>